<evidence type="ECO:0000256" key="1">
    <source>
        <dbReference type="ARBA" id="ARBA00022475"/>
    </source>
</evidence>
<evidence type="ECO:0000256" key="3">
    <source>
        <dbReference type="ARBA" id="ARBA00022679"/>
    </source>
</evidence>
<accession>A0AAN4VXF8</accession>
<evidence type="ECO:0000256" key="6">
    <source>
        <dbReference type="ARBA" id="ARBA00022989"/>
    </source>
</evidence>
<protein>
    <submittedName>
        <fullName evidence="10">Glycosyl transferase</fullName>
    </submittedName>
</protein>
<dbReference type="AlphaFoldDB" id="A0AAN4VXF8"/>
<name>A0AAN4VXF8_9BACT</name>
<dbReference type="InterPro" id="IPR029044">
    <property type="entry name" value="Nucleotide-diphossugar_trans"/>
</dbReference>
<dbReference type="RefSeq" id="WP_060687369.1">
    <property type="nucleotide sequence ID" value="NZ_BQKE01000001.1"/>
</dbReference>
<dbReference type="InterPro" id="IPR001173">
    <property type="entry name" value="Glyco_trans_2-like"/>
</dbReference>
<feature type="domain" description="Glycosyltransferase 2-like" evidence="9">
    <location>
        <begin position="7"/>
        <end position="168"/>
    </location>
</feature>
<evidence type="ECO:0000313" key="11">
    <source>
        <dbReference type="Proteomes" id="UP001310022"/>
    </source>
</evidence>
<keyword evidence="4 8" id="KW-0812">Transmembrane</keyword>
<evidence type="ECO:0000256" key="2">
    <source>
        <dbReference type="ARBA" id="ARBA00022676"/>
    </source>
</evidence>
<reference evidence="10 11" key="1">
    <citation type="submission" date="2021-12" db="EMBL/GenBank/DDBJ databases">
        <title>Genome sequencing of bacteria with rrn-lacking chromosome and rrn-plasmid.</title>
        <authorList>
            <person name="Anda M."/>
            <person name="Iwasaki W."/>
        </authorList>
    </citation>
    <scope>NUCLEOTIDE SEQUENCE [LARGE SCALE GENOMIC DNA]</scope>
    <source>
        <strain evidence="10 11">NBRC 15940</strain>
    </source>
</reference>
<keyword evidence="3 10" id="KW-0808">Transferase</keyword>
<keyword evidence="1" id="KW-1003">Cell membrane</keyword>
<gene>
    <name evidence="10" type="ORF">PEDI_06620</name>
</gene>
<evidence type="ECO:0000256" key="4">
    <source>
        <dbReference type="ARBA" id="ARBA00022692"/>
    </source>
</evidence>
<keyword evidence="5" id="KW-0448">Lipopolysaccharide biosynthesis</keyword>
<proteinExistence type="predicted"/>
<dbReference type="Pfam" id="PF00535">
    <property type="entry name" value="Glycos_transf_2"/>
    <property type="match status" value="1"/>
</dbReference>
<evidence type="ECO:0000256" key="5">
    <source>
        <dbReference type="ARBA" id="ARBA00022985"/>
    </source>
</evidence>
<dbReference type="GO" id="GO:0099621">
    <property type="term" value="F:undecaprenyl-phosphate 4-deoxy-4-formamido-L-arabinose transferase activity"/>
    <property type="evidence" value="ECO:0007669"/>
    <property type="project" value="TreeGrafter"/>
</dbReference>
<organism evidence="10 11">
    <name type="scientific">Persicobacter diffluens</name>
    <dbReference type="NCBI Taxonomy" id="981"/>
    <lineage>
        <taxon>Bacteria</taxon>
        <taxon>Pseudomonadati</taxon>
        <taxon>Bacteroidota</taxon>
        <taxon>Cytophagia</taxon>
        <taxon>Cytophagales</taxon>
        <taxon>Persicobacteraceae</taxon>
        <taxon>Persicobacter</taxon>
    </lineage>
</organism>
<dbReference type="PANTHER" id="PTHR48090:SF3">
    <property type="entry name" value="UNDECAPRENYL-PHOSPHATE 4-DEOXY-4-FORMAMIDO-L-ARABINOSE TRANSFERASE"/>
    <property type="match status" value="1"/>
</dbReference>
<keyword evidence="7 8" id="KW-0472">Membrane</keyword>
<dbReference type="CDD" id="cd04187">
    <property type="entry name" value="DPM1_like_bac"/>
    <property type="match status" value="1"/>
</dbReference>
<comment type="caution">
    <text evidence="10">The sequence shown here is derived from an EMBL/GenBank/DDBJ whole genome shotgun (WGS) entry which is preliminary data.</text>
</comment>
<keyword evidence="6 8" id="KW-1133">Transmembrane helix</keyword>
<evidence type="ECO:0000256" key="7">
    <source>
        <dbReference type="ARBA" id="ARBA00023136"/>
    </source>
</evidence>
<evidence type="ECO:0000313" key="10">
    <source>
        <dbReference type="EMBL" id="GJM60110.1"/>
    </source>
</evidence>
<dbReference type="SUPFAM" id="SSF53448">
    <property type="entry name" value="Nucleotide-diphospho-sugar transferases"/>
    <property type="match status" value="1"/>
</dbReference>
<evidence type="ECO:0000259" key="9">
    <source>
        <dbReference type="Pfam" id="PF00535"/>
    </source>
</evidence>
<dbReference type="PANTHER" id="PTHR48090">
    <property type="entry name" value="UNDECAPRENYL-PHOSPHATE 4-DEOXY-4-FORMAMIDO-L-ARABINOSE TRANSFERASE-RELATED"/>
    <property type="match status" value="1"/>
</dbReference>
<sequence>MRNLDISVIVPLYNEEESLPELVAWVDRVMQENNFRYELIMVDDGSSDSSWEVVKQLGLENSNIHALKFNRNYGKSAALNTGFTAASGRVVITMDADLQDSPDEIPGLYKMIEEEGYDLVSGWKAKRYDPISKTIPSKFFNYVTRKLSDIELNDFNCGLKAYRLEVVKSIQVYGEMHRYIPVLAKWAGFSKIGEKVVQHRARQYGVTKFGLERFIHGFLDLLSVTFVSRFKKKPMHFFGLLGTLSFMMGFFTTVYIILNKVYCLYYDLPVREIVDQPLFYIALVAVVIGMQLFLSGFISELLVMKNHNEKDYLIAERFSESKPKIMEEVSVRRV</sequence>
<dbReference type="Gene3D" id="3.90.550.10">
    <property type="entry name" value="Spore Coat Polysaccharide Biosynthesis Protein SpsA, Chain A"/>
    <property type="match status" value="1"/>
</dbReference>
<evidence type="ECO:0000256" key="8">
    <source>
        <dbReference type="SAM" id="Phobius"/>
    </source>
</evidence>
<keyword evidence="2" id="KW-0328">Glycosyltransferase</keyword>
<dbReference type="EMBL" id="BQKE01000001">
    <property type="protein sequence ID" value="GJM60110.1"/>
    <property type="molecule type" value="Genomic_DNA"/>
</dbReference>
<feature type="transmembrane region" description="Helical" evidence="8">
    <location>
        <begin position="237"/>
        <end position="258"/>
    </location>
</feature>
<dbReference type="Proteomes" id="UP001310022">
    <property type="component" value="Unassembled WGS sequence"/>
</dbReference>
<feature type="transmembrane region" description="Helical" evidence="8">
    <location>
        <begin position="278"/>
        <end position="303"/>
    </location>
</feature>
<keyword evidence="11" id="KW-1185">Reference proteome</keyword>
<dbReference type="GO" id="GO:0005886">
    <property type="term" value="C:plasma membrane"/>
    <property type="evidence" value="ECO:0007669"/>
    <property type="project" value="TreeGrafter"/>
</dbReference>
<dbReference type="InterPro" id="IPR050256">
    <property type="entry name" value="Glycosyltransferase_2"/>
</dbReference>
<dbReference type="GO" id="GO:0009103">
    <property type="term" value="P:lipopolysaccharide biosynthetic process"/>
    <property type="evidence" value="ECO:0007669"/>
    <property type="project" value="UniProtKB-KW"/>
</dbReference>